<dbReference type="Gene3D" id="3.40.710.10">
    <property type="entry name" value="DD-peptidase/beta-lactamase superfamily"/>
    <property type="match status" value="1"/>
</dbReference>
<feature type="transmembrane region" description="Helical" evidence="1">
    <location>
        <begin position="5"/>
        <end position="22"/>
    </location>
</feature>
<reference evidence="4" key="1">
    <citation type="journal article" date="2019" name="Int. J. Syst. Evol. Microbiol.">
        <title>The Global Catalogue of Microorganisms (GCM) 10K type strain sequencing project: providing services to taxonomists for standard genome sequencing and annotation.</title>
        <authorList>
            <consortium name="The Broad Institute Genomics Platform"/>
            <consortium name="The Broad Institute Genome Sequencing Center for Infectious Disease"/>
            <person name="Wu L."/>
            <person name="Ma J."/>
        </authorList>
    </citation>
    <scope>NUCLEOTIDE SEQUENCE [LARGE SCALE GENOMIC DNA]</scope>
    <source>
        <strain evidence="4">KCTC 52274</strain>
    </source>
</reference>
<dbReference type="EC" id="3.-.-.-" evidence="3"/>
<keyword evidence="1" id="KW-0472">Membrane</keyword>
<dbReference type="InterPro" id="IPR052794">
    <property type="entry name" value="Mito_Ser_Protease_LACTB"/>
</dbReference>
<evidence type="ECO:0000259" key="2">
    <source>
        <dbReference type="Pfam" id="PF00144"/>
    </source>
</evidence>
<dbReference type="RefSeq" id="WP_378293630.1">
    <property type="nucleotide sequence ID" value="NZ_JBHULE010000019.1"/>
</dbReference>
<dbReference type="PANTHER" id="PTHR46520:SF1">
    <property type="entry name" value="SERINE BETA-LACTAMASE-LIKE PROTEIN LACTB, MITOCHONDRIAL"/>
    <property type="match status" value="1"/>
</dbReference>
<accession>A0ABW5LJ67</accession>
<keyword evidence="1" id="KW-0812">Transmembrane</keyword>
<protein>
    <submittedName>
        <fullName evidence="3">Serine hydrolase domain-containing protein</fullName>
        <ecNumber evidence="3">3.-.-.-</ecNumber>
    </submittedName>
</protein>
<dbReference type="InterPro" id="IPR012338">
    <property type="entry name" value="Beta-lactam/transpept-like"/>
</dbReference>
<dbReference type="Proteomes" id="UP001597319">
    <property type="component" value="Unassembled WGS sequence"/>
</dbReference>
<keyword evidence="4" id="KW-1185">Reference proteome</keyword>
<comment type="caution">
    <text evidence="3">The sequence shown here is derived from an EMBL/GenBank/DDBJ whole genome shotgun (WGS) entry which is preliminary data.</text>
</comment>
<dbReference type="Pfam" id="PF00144">
    <property type="entry name" value="Beta-lactamase"/>
    <property type="match status" value="1"/>
</dbReference>
<dbReference type="EMBL" id="JBHULE010000019">
    <property type="protein sequence ID" value="MFD2563856.1"/>
    <property type="molecule type" value="Genomic_DNA"/>
</dbReference>
<gene>
    <name evidence="3" type="ORF">ACFSR1_14340</name>
</gene>
<name>A0ABW5LJ67_9FLAO</name>
<evidence type="ECO:0000313" key="4">
    <source>
        <dbReference type="Proteomes" id="UP001597319"/>
    </source>
</evidence>
<keyword evidence="3" id="KW-0378">Hydrolase</keyword>
<organism evidence="3 4">
    <name type="scientific">Aquimarina rubra</name>
    <dbReference type="NCBI Taxonomy" id="1920033"/>
    <lineage>
        <taxon>Bacteria</taxon>
        <taxon>Pseudomonadati</taxon>
        <taxon>Bacteroidota</taxon>
        <taxon>Flavobacteriia</taxon>
        <taxon>Flavobacteriales</taxon>
        <taxon>Flavobacteriaceae</taxon>
        <taxon>Aquimarina</taxon>
    </lineage>
</organism>
<dbReference type="PANTHER" id="PTHR46520">
    <property type="entry name" value="SERINE BETA-LACTAMASE-LIKE PROTEIN LACTB, MITOCHONDRIAL"/>
    <property type="match status" value="1"/>
</dbReference>
<proteinExistence type="predicted"/>
<sequence>MKKCIIITSIILPILIIGFFLFEPIMTYKSGWHSFPNIQNLEPITHHNDEASKKADSILTEMFTHLKAPGLSVAAGKKGKVIWSNAIGYQDVKKGKGISLDTKFRIGSTSKAVTSLGLGVLLQNGKLNPNSKVKEFVPYATETLSEITLKQLASHTSGIRNYGTCLCFPIWEHLNNDEYTTVQKSVGIFSDSPLLFPSGTNFSYSSYNYTLLSAMLEGASGKDFLNFMKDEIFTPLGLDNIHGETSSLLTENISTFYEVDENMYKEVFKVNNSNKWAGGGFVATPTDLVKLGNAFLNYQILDKKITESLIQPVSLDNGEVNDQNYAMGWRNSFTEKIFDQNHKVQIIHHAGTAAGSTSVFILFPEYNISISILMNRSGSVSDLFTYSYDLAKTFITK</sequence>
<evidence type="ECO:0000256" key="1">
    <source>
        <dbReference type="SAM" id="Phobius"/>
    </source>
</evidence>
<dbReference type="SUPFAM" id="SSF56601">
    <property type="entry name" value="beta-lactamase/transpeptidase-like"/>
    <property type="match status" value="1"/>
</dbReference>
<dbReference type="InterPro" id="IPR001466">
    <property type="entry name" value="Beta-lactam-related"/>
</dbReference>
<keyword evidence="1" id="KW-1133">Transmembrane helix</keyword>
<evidence type="ECO:0000313" key="3">
    <source>
        <dbReference type="EMBL" id="MFD2563856.1"/>
    </source>
</evidence>
<feature type="domain" description="Beta-lactamase-related" evidence="2">
    <location>
        <begin position="62"/>
        <end position="381"/>
    </location>
</feature>
<dbReference type="GO" id="GO:0016787">
    <property type="term" value="F:hydrolase activity"/>
    <property type="evidence" value="ECO:0007669"/>
    <property type="project" value="UniProtKB-KW"/>
</dbReference>